<proteinExistence type="predicted"/>
<dbReference type="AlphaFoldDB" id="A0A383A0N5"/>
<gene>
    <name evidence="1" type="ORF">METZ01_LOCUS453619</name>
</gene>
<sequence>VVVAEDGLLGIAIAGSEKHGLV</sequence>
<name>A0A383A0N5_9ZZZZ</name>
<dbReference type="EMBL" id="UINC01187834">
    <property type="protein sequence ID" value="SVE00765.1"/>
    <property type="molecule type" value="Genomic_DNA"/>
</dbReference>
<accession>A0A383A0N5</accession>
<organism evidence="1">
    <name type="scientific">marine metagenome</name>
    <dbReference type="NCBI Taxonomy" id="408172"/>
    <lineage>
        <taxon>unclassified sequences</taxon>
        <taxon>metagenomes</taxon>
        <taxon>ecological metagenomes</taxon>
    </lineage>
</organism>
<evidence type="ECO:0000313" key="1">
    <source>
        <dbReference type="EMBL" id="SVE00765.1"/>
    </source>
</evidence>
<feature type="non-terminal residue" evidence="1">
    <location>
        <position position="1"/>
    </location>
</feature>
<protein>
    <submittedName>
        <fullName evidence="1">Uncharacterized protein</fullName>
    </submittedName>
</protein>
<reference evidence="1" key="1">
    <citation type="submission" date="2018-05" db="EMBL/GenBank/DDBJ databases">
        <authorList>
            <person name="Lanie J.A."/>
            <person name="Ng W.-L."/>
            <person name="Kazmierczak K.M."/>
            <person name="Andrzejewski T.M."/>
            <person name="Davidsen T.M."/>
            <person name="Wayne K.J."/>
            <person name="Tettelin H."/>
            <person name="Glass J.I."/>
            <person name="Rusch D."/>
            <person name="Podicherti R."/>
            <person name="Tsui H.-C.T."/>
            <person name="Winkler M.E."/>
        </authorList>
    </citation>
    <scope>NUCLEOTIDE SEQUENCE</scope>
</reference>